<gene>
    <name evidence="9" type="ORF">SAMN02745704_02603</name>
</gene>
<dbReference type="InterPro" id="IPR021796">
    <property type="entry name" value="Tll0287-like_dom"/>
</dbReference>
<organism evidence="9 10">
    <name type="scientific">Paucidesulfovibrio gracilis DSM 16080</name>
    <dbReference type="NCBI Taxonomy" id="1121449"/>
    <lineage>
        <taxon>Bacteria</taxon>
        <taxon>Pseudomonadati</taxon>
        <taxon>Thermodesulfobacteriota</taxon>
        <taxon>Desulfovibrionia</taxon>
        <taxon>Desulfovibrionales</taxon>
        <taxon>Desulfovibrionaceae</taxon>
        <taxon>Paucidesulfovibrio</taxon>
    </lineage>
</organism>
<evidence type="ECO:0000313" key="9">
    <source>
        <dbReference type="EMBL" id="SKA94679.1"/>
    </source>
</evidence>
<dbReference type="Gene3D" id="6.10.340.10">
    <property type="match status" value="1"/>
</dbReference>
<evidence type="ECO:0000313" key="10">
    <source>
        <dbReference type="Proteomes" id="UP000190027"/>
    </source>
</evidence>
<dbReference type="EMBL" id="FUYC01000021">
    <property type="protein sequence ID" value="SKA94679.1"/>
    <property type="molecule type" value="Genomic_DNA"/>
</dbReference>
<dbReference type="PANTHER" id="PTHR32089:SF112">
    <property type="entry name" value="LYSOZYME-LIKE PROTEIN-RELATED"/>
    <property type="match status" value="1"/>
</dbReference>
<evidence type="ECO:0000256" key="1">
    <source>
        <dbReference type="ARBA" id="ARBA00004370"/>
    </source>
</evidence>
<keyword evidence="2 4" id="KW-0807">Transducer</keyword>
<feature type="domain" description="HAMP" evidence="8">
    <location>
        <begin position="236"/>
        <end position="288"/>
    </location>
</feature>
<dbReference type="InterPro" id="IPR003660">
    <property type="entry name" value="HAMP_dom"/>
</dbReference>
<accession>A0A1T4XYS6</accession>
<evidence type="ECO:0000259" key="8">
    <source>
        <dbReference type="PROSITE" id="PS50885"/>
    </source>
</evidence>
<evidence type="ECO:0000256" key="2">
    <source>
        <dbReference type="ARBA" id="ARBA00023224"/>
    </source>
</evidence>
<feature type="domain" description="Methyl-accepting transducer" evidence="7">
    <location>
        <begin position="335"/>
        <end position="571"/>
    </location>
</feature>
<dbReference type="Pfam" id="PF11845">
    <property type="entry name" value="Tll0287-like"/>
    <property type="match status" value="1"/>
</dbReference>
<keyword evidence="6" id="KW-0812">Transmembrane</keyword>
<dbReference type="GO" id="GO:0007165">
    <property type="term" value="P:signal transduction"/>
    <property type="evidence" value="ECO:0007669"/>
    <property type="project" value="UniProtKB-KW"/>
</dbReference>
<dbReference type="PANTHER" id="PTHR32089">
    <property type="entry name" value="METHYL-ACCEPTING CHEMOTAXIS PROTEIN MCPB"/>
    <property type="match status" value="1"/>
</dbReference>
<feature type="coiled-coil region" evidence="5">
    <location>
        <begin position="273"/>
        <end position="324"/>
    </location>
</feature>
<dbReference type="SUPFAM" id="SSF58104">
    <property type="entry name" value="Methyl-accepting chemotaxis protein (MCP) signaling domain"/>
    <property type="match status" value="1"/>
</dbReference>
<evidence type="ECO:0000259" key="7">
    <source>
        <dbReference type="PROSITE" id="PS50111"/>
    </source>
</evidence>
<evidence type="ECO:0000256" key="3">
    <source>
        <dbReference type="ARBA" id="ARBA00029447"/>
    </source>
</evidence>
<proteinExistence type="inferred from homology"/>
<dbReference type="InterPro" id="IPR004089">
    <property type="entry name" value="MCPsignal_dom"/>
</dbReference>
<dbReference type="STRING" id="1121449.SAMN02745704_02603"/>
<evidence type="ECO:0000256" key="6">
    <source>
        <dbReference type="SAM" id="Phobius"/>
    </source>
</evidence>
<keyword evidence="6" id="KW-1133">Transmembrane helix</keyword>
<evidence type="ECO:0000256" key="5">
    <source>
        <dbReference type="SAM" id="Coils"/>
    </source>
</evidence>
<dbReference type="SMART" id="SM00304">
    <property type="entry name" value="HAMP"/>
    <property type="match status" value="1"/>
</dbReference>
<dbReference type="FunFam" id="1.10.287.950:FF:000001">
    <property type="entry name" value="Methyl-accepting chemotaxis sensory transducer"/>
    <property type="match status" value="1"/>
</dbReference>
<dbReference type="RefSeq" id="WP_078718144.1">
    <property type="nucleotide sequence ID" value="NZ_FUYC01000021.1"/>
</dbReference>
<reference evidence="9 10" key="1">
    <citation type="submission" date="2017-02" db="EMBL/GenBank/DDBJ databases">
        <authorList>
            <person name="Peterson S.W."/>
        </authorList>
    </citation>
    <scope>NUCLEOTIDE SEQUENCE [LARGE SCALE GENOMIC DNA]</scope>
    <source>
        <strain evidence="9 10">DSM 16080</strain>
    </source>
</reference>
<dbReference type="Proteomes" id="UP000190027">
    <property type="component" value="Unassembled WGS sequence"/>
</dbReference>
<keyword evidence="6" id="KW-0472">Membrane</keyword>
<dbReference type="OrthoDB" id="9789976at2"/>
<name>A0A1T4XYS6_9BACT</name>
<dbReference type="CDD" id="cd11386">
    <property type="entry name" value="MCP_signal"/>
    <property type="match status" value="1"/>
</dbReference>
<comment type="similarity">
    <text evidence="3">Belongs to the methyl-accepting chemotaxis (MCP) protein family.</text>
</comment>
<dbReference type="GO" id="GO:0016020">
    <property type="term" value="C:membrane"/>
    <property type="evidence" value="ECO:0007669"/>
    <property type="project" value="UniProtKB-SubCell"/>
</dbReference>
<dbReference type="GO" id="GO:0006935">
    <property type="term" value="P:chemotaxis"/>
    <property type="evidence" value="ECO:0007669"/>
    <property type="project" value="UniProtKB-ARBA"/>
</dbReference>
<dbReference type="Pfam" id="PF00015">
    <property type="entry name" value="MCPsignal"/>
    <property type="match status" value="1"/>
</dbReference>
<comment type="subcellular location">
    <subcellularLocation>
        <location evidence="1">Membrane</location>
    </subcellularLocation>
</comment>
<dbReference type="PROSITE" id="PS50885">
    <property type="entry name" value="HAMP"/>
    <property type="match status" value="1"/>
</dbReference>
<sequence>MNAQSSKLLRLNSGLRWRVLSLALTGPLLIAVVLVALNMYDSEESAKQTVLARSRTVVSMAEAVRNRFAAKIQNGLIRPFDELPAHKVIEAVPVVVAMRTAQDSESTGEFTVRTPKVAPRNPDNAPDAVEMAALKAMKDQNLSEYIVEESDRIRYFRPIRLTKDCLYCHGDPAGRRDATGGIKEGWREGQIHGAFEVITPLRSARAAALRSQIIIGITSLVVLAIVTLLAWFVAQRRILRPIMNIEDYARRVADGDLEARPTGRFTGELAGMKESIADMVHRLKEKMAETERTGLEAEEHAQTAEAALAETREQERKVKRLLETMRDISTNAEEIAHQVSAASEELSAQVVQVSRGAEVQDQRTTETATAMEEMTTTVLEVARNSATTAEVAEQTRAEANAGNEIVDKAVSSIREVADSSNRLRTDMLDLGERAEGISKIMNVITDIADQTNLLALNAAIEAARAGEAGRGFAVVADEVRKLAEKTMDATKEVGQAITRMQESAHVNLESVAQSTKTANRAAQLAEQSGRALSDIVSLAEQTSDQVRSIATAAEEQSATSDEINRAVEDIRRIAGETSQGMGDAASATSELARLSQQLLSLIERLNQN</sequence>
<keyword evidence="10" id="KW-1185">Reference proteome</keyword>
<dbReference type="AlphaFoldDB" id="A0A1T4XYS6"/>
<dbReference type="Pfam" id="PF00672">
    <property type="entry name" value="HAMP"/>
    <property type="match status" value="1"/>
</dbReference>
<feature type="transmembrane region" description="Helical" evidence="6">
    <location>
        <begin position="20"/>
        <end position="40"/>
    </location>
</feature>
<dbReference type="CDD" id="cd06225">
    <property type="entry name" value="HAMP"/>
    <property type="match status" value="1"/>
</dbReference>
<dbReference type="PROSITE" id="PS50111">
    <property type="entry name" value="CHEMOTAXIS_TRANSDUC_2"/>
    <property type="match status" value="1"/>
</dbReference>
<evidence type="ECO:0000256" key="4">
    <source>
        <dbReference type="PROSITE-ProRule" id="PRU00284"/>
    </source>
</evidence>
<dbReference type="SMART" id="SM00283">
    <property type="entry name" value="MA"/>
    <property type="match status" value="1"/>
</dbReference>
<keyword evidence="5" id="KW-0175">Coiled coil</keyword>
<dbReference type="Gene3D" id="1.10.287.950">
    <property type="entry name" value="Methyl-accepting chemotaxis protein"/>
    <property type="match status" value="1"/>
</dbReference>
<feature type="transmembrane region" description="Helical" evidence="6">
    <location>
        <begin position="213"/>
        <end position="234"/>
    </location>
</feature>
<protein>
    <submittedName>
        <fullName evidence="9">Methyl-accepting chemotaxis sensory transducer</fullName>
    </submittedName>
</protein>